<evidence type="ECO:0000256" key="3">
    <source>
        <dbReference type="ARBA" id="ARBA00022676"/>
    </source>
</evidence>
<dbReference type="Gene3D" id="2.40.440.10">
    <property type="entry name" value="L,D-transpeptidase catalytic domain-like"/>
    <property type="match status" value="1"/>
</dbReference>
<feature type="active site" description="Nucleophile" evidence="9">
    <location>
        <position position="152"/>
    </location>
</feature>
<sequence length="190" mass="20990">MRDGEHVVPAVKLSQISPQFLRKNVAYATKEQPGTVVVDPANHFLYYVEGGGRATRYGVGVGREGFVWTGDATIKNKQEWPDWYPPKEMIARRPDLQGKMSKLQSGEGMHGGPGNPLGARAMYLWQGDKDTLFRIHGTNEPWTIGHSESSGCIRMINQDAIDLYSKAQPGARVVVLGSRGAQPVEKLSQR</sequence>
<feature type="domain" description="L,D-TPase catalytic" evidence="10">
    <location>
        <begin position="34"/>
        <end position="176"/>
    </location>
</feature>
<name>A0A6B8MAF8_9HYPH</name>
<evidence type="ECO:0000313" key="12">
    <source>
        <dbReference type="Proteomes" id="UP000422569"/>
    </source>
</evidence>
<comment type="pathway">
    <text evidence="1 9">Cell wall biogenesis; peptidoglycan biosynthesis.</text>
</comment>
<evidence type="ECO:0000256" key="1">
    <source>
        <dbReference type="ARBA" id="ARBA00004752"/>
    </source>
</evidence>
<dbReference type="PANTHER" id="PTHR30582:SF24">
    <property type="entry name" value="L,D-TRANSPEPTIDASE ERFK_SRFK-RELATED"/>
    <property type="match status" value="1"/>
</dbReference>
<dbReference type="InterPro" id="IPR005490">
    <property type="entry name" value="LD_TPept_cat_dom"/>
</dbReference>
<dbReference type="GO" id="GO:0071972">
    <property type="term" value="F:peptidoglycan L,D-transpeptidase activity"/>
    <property type="evidence" value="ECO:0007669"/>
    <property type="project" value="TreeGrafter"/>
</dbReference>
<dbReference type="KEGG" id="mpar:F7D14_12210"/>
<dbReference type="CDD" id="cd16913">
    <property type="entry name" value="YkuD_like"/>
    <property type="match status" value="1"/>
</dbReference>
<keyword evidence="5" id="KW-0378">Hydrolase</keyword>
<evidence type="ECO:0000313" key="11">
    <source>
        <dbReference type="EMBL" id="QGM99676.1"/>
    </source>
</evidence>
<dbReference type="InterPro" id="IPR050979">
    <property type="entry name" value="LD-transpeptidase"/>
</dbReference>
<keyword evidence="12" id="KW-1185">Reference proteome</keyword>
<evidence type="ECO:0000256" key="9">
    <source>
        <dbReference type="PROSITE-ProRule" id="PRU01373"/>
    </source>
</evidence>
<evidence type="ECO:0000259" key="10">
    <source>
        <dbReference type="PROSITE" id="PS52029"/>
    </source>
</evidence>
<dbReference type="EMBL" id="CP044331">
    <property type="protein sequence ID" value="QGM99676.1"/>
    <property type="molecule type" value="Genomic_DNA"/>
</dbReference>
<keyword evidence="4" id="KW-0808">Transferase</keyword>
<dbReference type="GO" id="GO:0008360">
    <property type="term" value="P:regulation of cell shape"/>
    <property type="evidence" value="ECO:0007669"/>
    <property type="project" value="UniProtKB-UniRule"/>
</dbReference>
<feature type="active site" description="Proton donor/acceptor" evidence="9">
    <location>
        <position position="136"/>
    </location>
</feature>
<evidence type="ECO:0000256" key="8">
    <source>
        <dbReference type="ARBA" id="ARBA00023316"/>
    </source>
</evidence>
<keyword evidence="6 9" id="KW-0133">Cell shape</keyword>
<evidence type="ECO:0000256" key="6">
    <source>
        <dbReference type="ARBA" id="ARBA00022960"/>
    </source>
</evidence>
<organism evidence="11 12">
    <name type="scientific">Methylocystis parvus</name>
    <dbReference type="NCBI Taxonomy" id="134"/>
    <lineage>
        <taxon>Bacteria</taxon>
        <taxon>Pseudomonadati</taxon>
        <taxon>Pseudomonadota</taxon>
        <taxon>Alphaproteobacteria</taxon>
        <taxon>Hyphomicrobiales</taxon>
        <taxon>Methylocystaceae</taxon>
        <taxon>Methylocystis</taxon>
    </lineage>
</organism>
<proteinExistence type="inferred from homology"/>
<accession>A0A6B8MAF8</accession>
<keyword evidence="7 9" id="KW-0573">Peptidoglycan synthesis</keyword>
<dbReference type="GO" id="GO:0005576">
    <property type="term" value="C:extracellular region"/>
    <property type="evidence" value="ECO:0007669"/>
    <property type="project" value="TreeGrafter"/>
</dbReference>
<evidence type="ECO:0000256" key="4">
    <source>
        <dbReference type="ARBA" id="ARBA00022679"/>
    </source>
</evidence>
<dbReference type="InterPro" id="IPR038063">
    <property type="entry name" value="Transpep_catalytic_dom"/>
</dbReference>
<dbReference type="UniPathway" id="UPA00219"/>
<gene>
    <name evidence="11" type="ORF">F7D14_12210</name>
</gene>
<dbReference type="GO" id="GO:0071555">
    <property type="term" value="P:cell wall organization"/>
    <property type="evidence" value="ECO:0007669"/>
    <property type="project" value="UniProtKB-UniRule"/>
</dbReference>
<dbReference type="Pfam" id="PF03734">
    <property type="entry name" value="YkuD"/>
    <property type="match status" value="1"/>
</dbReference>
<keyword evidence="3" id="KW-0328">Glycosyltransferase</keyword>
<dbReference type="FunFam" id="2.40.440.10:FF:000002">
    <property type="entry name" value="L,D-transpeptidase ErfK/SrfK"/>
    <property type="match status" value="1"/>
</dbReference>
<evidence type="ECO:0000256" key="7">
    <source>
        <dbReference type="ARBA" id="ARBA00022984"/>
    </source>
</evidence>
<dbReference type="PROSITE" id="PS52029">
    <property type="entry name" value="LD_TPASE"/>
    <property type="match status" value="1"/>
</dbReference>
<dbReference type="Proteomes" id="UP000422569">
    <property type="component" value="Chromosome"/>
</dbReference>
<reference evidence="11 12" key="1">
    <citation type="submission" date="2019-09" db="EMBL/GenBank/DDBJ databases">
        <title>Isolation and complete genome sequencing of Methylocystis species.</title>
        <authorList>
            <person name="Rumah B.L."/>
            <person name="Stead C.E."/>
            <person name="Stevens B.C."/>
            <person name="Minton N.P."/>
            <person name="Grosse-Honebrink A."/>
            <person name="Zhang Y."/>
        </authorList>
    </citation>
    <scope>NUCLEOTIDE SEQUENCE [LARGE SCALE GENOMIC DNA]</scope>
    <source>
        <strain evidence="11 12">BRCS2</strain>
    </source>
</reference>
<comment type="similarity">
    <text evidence="2">Belongs to the YkuD family.</text>
</comment>
<evidence type="ECO:0000256" key="5">
    <source>
        <dbReference type="ARBA" id="ARBA00022801"/>
    </source>
</evidence>
<dbReference type="PANTHER" id="PTHR30582">
    <property type="entry name" value="L,D-TRANSPEPTIDASE"/>
    <property type="match status" value="1"/>
</dbReference>
<evidence type="ECO:0000256" key="2">
    <source>
        <dbReference type="ARBA" id="ARBA00005992"/>
    </source>
</evidence>
<dbReference type="SUPFAM" id="SSF141523">
    <property type="entry name" value="L,D-transpeptidase catalytic domain-like"/>
    <property type="match status" value="1"/>
</dbReference>
<dbReference type="GO" id="GO:0016757">
    <property type="term" value="F:glycosyltransferase activity"/>
    <property type="evidence" value="ECO:0007669"/>
    <property type="project" value="UniProtKB-KW"/>
</dbReference>
<dbReference type="AlphaFoldDB" id="A0A6B8MAF8"/>
<protein>
    <submittedName>
        <fullName evidence="11">L,D-transpeptidase</fullName>
    </submittedName>
</protein>
<keyword evidence="8 9" id="KW-0961">Cell wall biogenesis/degradation</keyword>
<dbReference type="GO" id="GO:0018104">
    <property type="term" value="P:peptidoglycan-protein cross-linking"/>
    <property type="evidence" value="ECO:0007669"/>
    <property type="project" value="TreeGrafter"/>
</dbReference>